<accession>A0ACB7Z1F0</accession>
<reference evidence="1 2" key="1">
    <citation type="journal article" date="2021" name="Hortic Res">
        <title>High-quality reference genome and annotation aids understanding of berry development for evergreen blueberry (Vaccinium darrowii).</title>
        <authorList>
            <person name="Yu J."/>
            <person name="Hulse-Kemp A.M."/>
            <person name="Babiker E."/>
            <person name="Staton M."/>
        </authorList>
    </citation>
    <scope>NUCLEOTIDE SEQUENCE [LARGE SCALE GENOMIC DNA]</scope>
    <source>
        <strain evidence="2">cv. NJ 8807/NJ 8810</strain>
        <tissue evidence="1">Young leaf</tissue>
    </source>
</reference>
<dbReference type="EMBL" id="CM037154">
    <property type="protein sequence ID" value="KAH7859628.1"/>
    <property type="molecule type" value="Genomic_DNA"/>
</dbReference>
<keyword evidence="2" id="KW-1185">Reference proteome</keyword>
<proteinExistence type="predicted"/>
<organism evidence="1 2">
    <name type="scientific">Vaccinium darrowii</name>
    <dbReference type="NCBI Taxonomy" id="229202"/>
    <lineage>
        <taxon>Eukaryota</taxon>
        <taxon>Viridiplantae</taxon>
        <taxon>Streptophyta</taxon>
        <taxon>Embryophyta</taxon>
        <taxon>Tracheophyta</taxon>
        <taxon>Spermatophyta</taxon>
        <taxon>Magnoliopsida</taxon>
        <taxon>eudicotyledons</taxon>
        <taxon>Gunneridae</taxon>
        <taxon>Pentapetalae</taxon>
        <taxon>asterids</taxon>
        <taxon>Ericales</taxon>
        <taxon>Ericaceae</taxon>
        <taxon>Vaccinioideae</taxon>
        <taxon>Vaccinieae</taxon>
        <taxon>Vaccinium</taxon>
    </lineage>
</organism>
<evidence type="ECO:0000313" key="2">
    <source>
        <dbReference type="Proteomes" id="UP000828048"/>
    </source>
</evidence>
<evidence type="ECO:0000313" key="1">
    <source>
        <dbReference type="EMBL" id="KAH7859628.1"/>
    </source>
</evidence>
<comment type="caution">
    <text evidence="1">The sequence shown here is derived from an EMBL/GenBank/DDBJ whole genome shotgun (WGS) entry which is preliminary data.</text>
</comment>
<protein>
    <submittedName>
        <fullName evidence="1">Uncharacterized protein</fullName>
    </submittedName>
</protein>
<name>A0ACB7Z1F0_9ERIC</name>
<dbReference type="Proteomes" id="UP000828048">
    <property type="component" value="Chromosome 4"/>
</dbReference>
<gene>
    <name evidence="1" type="ORF">Vadar_003470</name>
</gene>
<sequence length="530" mass="59928">MVNFGQLVRSFSTLIDQQKKDSNLVKKFTIPWKLGGRNYNPIPLPHRTIPEPRGQDLDFVNVAHSHLVHSDWIKLEKLSPNLTTFRVKHILLKIQKDYVLSLEFFNWVETQNPNLLTLDTRSIILHILTKNSKFKSAESILKNTLRSGSIYLPSMIFEAILNSYRVCDSSPRVFDSLFKTYAHMRKLRNAIDTFRQMKDYGFLPTVESCNAYLSASLNLNRADIALVFYKEMQRSRISPNVYTLNMFVSALCKLGKLEKAVEVFGEMEGMGCACTVASYNTLIAGHCNRGLLIAAMKLKNSMQKNGIIPNDVTFNTLIHGYCKEGKLHEANKLFGEMCGMGVYPNTVTYNTLINGYSQVGNIEMGSRLFEEMSRNGVKTDILTYNALILGLCKAGKTKKAAYLVKELDSKKLVPNSSTFSALISGQCTRKNSERAFQLYKSMIRCGCHPNKDTFKMLIATFCLNEDFDGAVQVLREMLERAMVPDSAMLSELCHGLQQCGKEKLVLELFEQIKARRLMPEGFEKIGGILT</sequence>